<gene>
    <name evidence="2" type="ORF">GCK72_017944</name>
</gene>
<name>A0A6A5G8T6_CAERE</name>
<dbReference type="Proteomes" id="UP000483820">
    <property type="component" value="Chromosome V"/>
</dbReference>
<dbReference type="AlphaFoldDB" id="A0A6A5G8T6"/>
<evidence type="ECO:0000313" key="3">
    <source>
        <dbReference type="Proteomes" id="UP000483820"/>
    </source>
</evidence>
<evidence type="ECO:0000256" key="1">
    <source>
        <dbReference type="SAM" id="SignalP"/>
    </source>
</evidence>
<reference evidence="2 3" key="1">
    <citation type="submission" date="2019-12" db="EMBL/GenBank/DDBJ databases">
        <title>Chromosome-level assembly of the Caenorhabditis remanei genome.</title>
        <authorList>
            <person name="Teterina A.A."/>
            <person name="Willis J.H."/>
            <person name="Phillips P.C."/>
        </authorList>
    </citation>
    <scope>NUCLEOTIDE SEQUENCE [LARGE SCALE GENOMIC DNA]</scope>
    <source>
        <strain evidence="2 3">PX506</strain>
        <tissue evidence="2">Whole organism</tissue>
    </source>
</reference>
<dbReference type="CTD" id="78776613"/>
<evidence type="ECO:0000313" key="2">
    <source>
        <dbReference type="EMBL" id="KAF1751390.1"/>
    </source>
</evidence>
<dbReference type="GeneID" id="78776613"/>
<feature type="signal peptide" evidence="1">
    <location>
        <begin position="1"/>
        <end position="22"/>
    </location>
</feature>
<dbReference type="RefSeq" id="XP_053581231.1">
    <property type="nucleotide sequence ID" value="XM_053732318.1"/>
</dbReference>
<organism evidence="2 3">
    <name type="scientific">Caenorhabditis remanei</name>
    <name type="common">Caenorhabditis vulgaris</name>
    <dbReference type="NCBI Taxonomy" id="31234"/>
    <lineage>
        <taxon>Eukaryota</taxon>
        <taxon>Metazoa</taxon>
        <taxon>Ecdysozoa</taxon>
        <taxon>Nematoda</taxon>
        <taxon>Chromadorea</taxon>
        <taxon>Rhabditida</taxon>
        <taxon>Rhabditina</taxon>
        <taxon>Rhabditomorpha</taxon>
        <taxon>Rhabditoidea</taxon>
        <taxon>Rhabditidae</taxon>
        <taxon>Peloderinae</taxon>
        <taxon>Caenorhabditis</taxon>
    </lineage>
</organism>
<feature type="chain" id="PRO_5025593183" evidence="1">
    <location>
        <begin position="23"/>
        <end position="105"/>
    </location>
</feature>
<proteinExistence type="predicted"/>
<keyword evidence="1" id="KW-0732">Signal</keyword>
<dbReference type="KEGG" id="crq:GCK72_017944"/>
<comment type="caution">
    <text evidence="2">The sequence shown here is derived from an EMBL/GenBank/DDBJ whole genome shotgun (WGS) entry which is preliminary data.</text>
</comment>
<dbReference type="EMBL" id="WUAV01000005">
    <property type="protein sequence ID" value="KAF1751390.1"/>
    <property type="molecule type" value="Genomic_DNA"/>
</dbReference>
<accession>A0A6A5G8T6</accession>
<protein>
    <submittedName>
        <fullName evidence="2">Uncharacterized protein</fullName>
    </submittedName>
</protein>
<sequence>MRFNKIALFFSISTIWVVVVKGELINAPNTRLGFPSRTQSVANALYSAIELPLTVFPHEQMKEEVKTMKEKILDQSKEQFKALHPDARFGHVKRKKQFRWHNFPE</sequence>